<dbReference type="PROSITE" id="PS00107">
    <property type="entry name" value="PROTEIN_KINASE_ATP"/>
    <property type="match status" value="1"/>
</dbReference>
<dbReference type="SMART" id="SM00220">
    <property type="entry name" value="S_TKc"/>
    <property type="match status" value="1"/>
</dbReference>
<comment type="catalytic activity">
    <reaction evidence="8">
        <text>L-threonyl-[protein] + ATP = O-phospho-L-threonyl-[protein] + ADP + H(+)</text>
        <dbReference type="Rhea" id="RHEA:46608"/>
        <dbReference type="Rhea" id="RHEA-COMP:11060"/>
        <dbReference type="Rhea" id="RHEA-COMP:11605"/>
        <dbReference type="ChEBI" id="CHEBI:15378"/>
        <dbReference type="ChEBI" id="CHEBI:30013"/>
        <dbReference type="ChEBI" id="CHEBI:30616"/>
        <dbReference type="ChEBI" id="CHEBI:61977"/>
        <dbReference type="ChEBI" id="CHEBI:456216"/>
        <dbReference type="EC" id="2.7.11.1"/>
    </reaction>
</comment>
<dbReference type="PANTHER" id="PTHR43671">
    <property type="entry name" value="SERINE/THREONINE-PROTEIN KINASE NEK"/>
    <property type="match status" value="1"/>
</dbReference>
<dbReference type="SUPFAM" id="SSF48452">
    <property type="entry name" value="TPR-like"/>
    <property type="match status" value="1"/>
</dbReference>
<dbReference type="InterPro" id="IPR017441">
    <property type="entry name" value="Protein_kinase_ATP_BS"/>
</dbReference>
<dbReference type="CDD" id="cd14014">
    <property type="entry name" value="STKc_PknB_like"/>
    <property type="match status" value="1"/>
</dbReference>
<keyword evidence="4" id="KW-0808">Transferase</keyword>
<evidence type="ECO:0000256" key="5">
    <source>
        <dbReference type="ARBA" id="ARBA00022741"/>
    </source>
</evidence>
<comment type="catalytic activity">
    <reaction evidence="9">
        <text>L-seryl-[protein] + ATP = O-phospho-L-seryl-[protein] + ADP + H(+)</text>
        <dbReference type="Rhea" id="RHEA:17989"/>
        <dbReference type="Rhea" id="RHEA-COMP:9863"/>
        <dbReference type="Rhea" id="RHEA-COMP:11604"/>
        <dbReference type="ChEBI" id="CHEBI:15378"/>
        <dbReference type="ChEBI" id="CHEBI:29999"/>
        <dbReference type="ChEBI" id="CHEBI:30616"/>
        <dbReference type="ChEBI" id="CHEBI:83421"/>
        <dbReference type="ChEBI" id="CHEBI:456216"/>
        <dbReference type="EC" id="2.7.11.1"/>
    </reaction>
</comment>
<accession>A0A938BQC8</accession>
<comment type="similarity">
    <text evidence="1">Belongs to the protein kinase superfamily. NEK Ser/Thr protein kinase family. NIMA subfamily.</text>
</comment>
<keyword evidence="7 10" id="KW-0067">ATP-binding</keyword>
<dbReference type="EC" id="2.7.11.1" evidence="2"/>
<reference evidence="12" key="1">
    <citation type="submission" date="2019-03" db="EMBL/GenBank/DDBJ databases">
        <title>Lake Tanganyika Metagenome-Assembled Genomes (MAGs).</title>
        <authorList>
            <person name="Tran P."/>
        </authorList>
    </citation>
    <scope>NUCLEOTIDE SEQUENCE</scope>
    <source>
        <strain evidence="12">M_DeepCast_400m_m2_100</strain>
    </source>
</reference>
<protein>
    <recommendedName>
        <fullName evidence="2">non-specific serine/threonine protein kinase</fullName>
        <ecNumber evidence="2">2.7.11.1</ecNumber>
    </recommendedName>
</protein>
<evidence type="ECO:0000256" key="8">
    <source>
        <dbReference type="ARBA" id="ARBA00047899"/>
    </source>
</evidence>
<evidence type="ECO:0000256" key="2">
    <source>
        <dbReference type="ARBA" id="ARBA00012513"/>
    </source>
</evidence>
<dbReference type="InterPro" id="IPR011990">
    <property type="entry name" value="TPR-like_helical_dom_sf"/>
</dbReference>
<dbReference type="InterPro" id="IPR050660">
    <property type="entry name" value="NEK_Ser/Thr_kinase"/>
</dbReference>
<evidence type="ECO:0000256" key="7">
    <source>
        <dbReference type="ARBA" id="ARBA00022840"/>
    </source>
</evidence>
<dbReference type="SUPFAM" id="SSF56112">
    <property type="entry name" value="Protein kinase-like (PK-like)"/>
    <property type="match status" value="1"/>
</dbReference>
<dbReference type="GO" id="GO:0004674">
    <property type="term" value="F:protein serine/threonine kinase activity"/>
    <property type="evidence" value="ECO:0007669"/>
    <property type="project" value="UniProtKB-KW"/>
</dbReference>
<dbReference type="PROSITE" id="PS50011">
    <property type="entry name" value="PROTEIN_KINASE_DOM"/>
    <property type="match status" value="1"/>
</dbReference>
<dbReference type="InterPro" id="IPR011009">
    <property type="entry name" value="Kinase-like_dom_sf"/>
</dbReference>
<keyword evidence="6 12" id="KW-0418">Kinase</keyword>
<dbReference type="Gene3D" id="1.10.510.10">
    <property type="entry name" value="Transferase(Phosphotransferase) domain 1"/>
    <property type="match status" value="1"/>
</dbReference>
<dbReference type="PROSITE" id="PS00108">
    <property type="entry name" value="PROTEIN_KINASE_ST"/>
    <property type="match status" value="1"/>
</dbReference>
<dbReference type="EMBL" id="VGIY01000075">
    <property type="protein sequence ID" value="MBM3317100.1"/>
    <property type="molecule type" value="Genomic_DNA"/>
</dbReference>
<keyword evidence="3" id="KW-0723">Serine/threonine-protein kinase</keyword>
<feature type="binding site" evidence="10">
    <location>
        <position position="41"/>
    </location>
    <ligand>
        <name>ATP</name>
        <dbReference type="ChEBI" id="CHEBI:30616"/>
    </ligand>
</feature>
<dbReference type="Proteomes" id="UP000748308">
    <property type="component" value="Unassembled WGS sequence"/>
</dbReference>
<evidence type="ECO:0000313" key="12">
    <source>
        <dbReference type="EMBL" id="MBM3317100.1"/>
    </source>
</evidence>
<dbReference type="AlphaFoldDB" id="A0A938BQC8"/>
<sequence>MPKRDRAWCRFRVIRQLGAGAFGRTLLVTDTTKDDRQVVIKVPHDKDKEKALLHEVMNVSALRASLEGMKHQNIVPCLGFDTFEGFYVMIMEYVQGRDLRSIIGPMASSRKPMAMKRALQIVDNVCSGLVAAHRVNVLHRDVKPENIMVRDEDGVAKLCDFGISTIVQSSTIGSGTVAGTFPYMAPEAFVGKASYAADLWSLSATLYELATGRLPFWDENLFVLKQKIEGETPVAPQVLNPAIDERLNALILKGLEKSPKHRFASAKEMLDVLGPDIDQEIVALRRLFQEDQEDEAERRARALLERFPTEPRLFMLLAAYFNRRQQFQRTEDTVRRGIAACPDHADLHFYLALALWNRGLRNGPRAVAAMQRALDLGLSPALEKTGRALLSRWKPIRRPS</sequence>
<evidence type="ECO:0000256" key="3">
    <source>
        <dbReference type="ARBA" id="ARBA00022527"/>
    </source>
</evidence>
<dbReference type="PANTHER" id="PTHR43671:SF98">
    <property type="entry name" value="SERINE_THREONINE-PROTEIN KINASE NEK11"/>
    <property type="match status" value="1"/>
</dbReference>
<evidence type="ECO:0000256" key="4">
    <source>
        <dbReference type="ARBA" id="ARBA00022679"/>
    </source>
</evidence>
<evidence type="ECO:0000313" key="13">
    <source>
        <dbReference type="Proteomes" id="UP000748308"/>
    </source>
</evidence>
<dbReference type="InterPro" id="IPR008271">
    <property type="entry name" value="Ser/Thr_kinase_AS"/>
</dbReference>
<keyword evidence="5 10" id="KW-0547">Nucleotide-binding</keyword>
<evidence type="ECO:0000256" key="9">
    <source>
        <dbReference type="ARBA" id="ARBA00048679"/>
    </source>
</evidence>
<dbReference type="Pfam" id="PF00069">
    <property type="entry name" value="Pkinase"/>
    <property type="match status" value="1"/>
</dbReference>
<name>A0A938BQC8_UNCEI</name>
<comment type="caution">
    <text evidence="12">The sequence shown here is derived from an EMBL/GenBank/DDBJ whole genome shotgun (WGS) entry which is preliminary data.</text>
</comment>
<gene>
    <name evidence="12" type="ORF">FJY75_04525</name>
</gene>
<dbReference type="GO" id="GO:0005524">
    <property type="term" value="F:ATP binding"/>
    <property type="evidence" value="ECO:0007669"/>
    <property type="project" value="UniProtKB-UniRule"/>
</dbReference>
<feature type="domain" description="Protein kinase" evidence="11">
    <location>
        <begin position="11"/>
        <end position="277"/>
    </location>
</feature>
<dbReference type="Gene3D" id="3.30.200.20">
    <property type="entry name" value="Phosphorylase Kinase, domain 1"/>
    <property type="match status" value="1"/>
</dbReference>
<dbReference type="InterPro" id="IPR000719">
    <property type="entry name" value="Prot_kinase_dom"/>
</dbReference>
<dbReference type="Gene3D" id="1.25.40.10">
    <property type="entry name" value="Tetratricopeptide repeat domain"/>
    <property type="match status" value="1"/>
</dbReference>
<organism evidence="12 13">
    <name type="scientific">Eiseniibacteriota bacterium</name>
    <dbReference type="NCBI Taxonomy" id="2212470"/>
    <lineage>
        <taxon>Bacteria</taxon>
        <taxon>Candidatus Eiseniibacteriota</taxon>
    </lineage>
</organism>
<evidence type="ECO:0000256" key="6">
    <source>
        <dbReference type="ARBA" id="ARBA00022777"/>
    </source>
</evidence>
<evidence type="ECO:0000256" key="1">
    <source>
        <dbReference type="ARBA" id="ARBA00010886"/>
    </source>
</evidence>
<evidence type="ECO:0000259" key="11">
    <source>
        <dbReference type="PROSITE" id="PS50011"/>
    </source>
</evidence>
<proteinExistence type="inferred from homology"/>
<evidence type="ECO:0000256" key="10">
    <source>
        <dbReference type="PROSITE-ProRule" id="PRU10141"/>
    </source>
</evidence>